<name>A0A0B6Z4S0_9EUPU</name>
<gene>
    <name evidence="3" type="primary">ORF46410</name>
</gene>
<reference evidence="3" key="1">
    <citation type="submission" date="2014-12" db="EMBL/GenBank/DDBJ databases">
        <title>Insight into the proteome of Arion vulgaris.</title>
        <authorList>
            <person name="Aradska J."/>
            <person name="Bulat T."/>
            <person name="Smidak R."/>
            <person name="Sarate P."/>
            <person name="Gangsoo J."/>
            <person name="Sialana F."/>
            <person name="Bilban M."/>
            <person name="Lubec G."/>
        </authorList>
    </citation>
    <scope>NUCLEOTIDE SEQUENCE</scope>
    <source>
        <tissue evidence="3">Skin</tissue>
    </source>
</reference>
<dbReference type="EMBL" id="HACG01016021">
    <property type="protein sequence ID" value="CEK62886.1"/>
    <property type="molecule type" value="Transcribed_RNA"/>
</dbReference>
<feature type="compositionally biased region" description="Basic and acidic residues" evidence="2">
    <location>
        <begin position="76"/>
        <end position="85"/>
    </location>
</feature>
<keyword evidence="1" id="KW-0802">TPR repeat</keyword>
<evidence type="ECO:0000313" key="3">
    <source>
        <dbReference type="EMBL" id="CEK62886.1"/>
    </source>
</evidence>
<feature type="compositionally biased region" description="Basic and acidic residues" evidence="2">
    <location>
        <begin position="20"/>
        <end position="47"/>
    </location>
</feature>
<sequence length="191" mass="22030">DSSYDSDSSDDNQLSHNNLHRKDISSGVEKPETGSKHITEEETERRRAEKRRAKKKRQREKKRLEKEQKLNGSGNSKKDNKRSQDQHIAVTKQYSSSEEDTLFDPTSAFFTKVLSKKKQNGPGGDQPQIESKEKYVVENNEEAEEMFDPYENRSRELAIEGNKMALAGEYADAIQKFSQAISLDQTDFRYF</sequence>
<feature type="non-terminal residue" evidence="3">
    <location>
        <position position="1"/>
    </location>
</feature>
<dbReference type="PANTHER" id="PTHR47678">
    <property type="entry name" value="TETRATRICOPEPTIDE REPEAT PROTEIN 31"/>
    <property type="match status" value="1"/>
</dbReference>
<dbReference type="InterPro" id="IPR019734">
    <property type="entry name" value="TPR_rpt"/>
</dbReference>
<feature type="compositionally biased region" description="Basic residues" evidence="2">
    <location>
        <begin position="48"/>
        <end position="61"/>
    </location>
</feature>
<evidence type="ECO:0000256" key="2">
    <source>
        <dbReference type="SAM" id="MobiDB-lite"/>
    </source>
</evidence>
<dbReference type="PANTHER" id="PTHR47678:SF4">
    <property type="entry name" value="SHOCK PROTEIN 70 (HSP70)-INTERACTING PROTEIN, PUTATIVE-RELATED"/>
    <property type="match status" value="1"/>
</dbReference>
<protein>
    <submittedName>
        <fullName evidence="3">Uncharacterized protein</fullName>
    </submittedName>
</protein>
<feature type="non-terminal residue" evidence="3">
    <location>
        <position position="191"/>
    </location>
</feature>
<feature type="region of interest" description="Disordered" evidence="2">
    <location>
        <begin position="114"/>
        <end position="133"/>
    </location>
</feature>
<dbReference type="PROSITE" id="PS50005">
    <property type="entry name" value="TPR"/>
    <property type="match status" value="1"/>
</dbReference>
<evidence type="ECO:0000256" key="1">
    <source>
        <dbReference type="PROSITE-ProRule" id="PRU00339"/>
    </source>
</evidence>
<dbReference type="AlphaFoldDB" id="A0A0B6Z4S0"/>
<feature type="repeat" description="TPR" evidence="1">
    <location>
        <begin position="154"/>
        <end position="187"/>
    </location>
</feature>
<accession>A0A0B6Z4S0</accession>
<proteinExistence type="predicted"/>
<organism evidence="3">
    <name type="scientific">Arion vulgaris</name>
    <dbReference type="NCBI Taxonomy" id="1028688"/>
    <lineage>
        <taxon>Eukaryota</taxon>
        <taxon>Metazoa</taxon>
        <taxon>Spiralia</taxon>
        <taxon>Lophotrochozoa</taxon>
        <taxon>Mollusca</taxon>
        <taxon>Gastropoda</taxon>
        <taxon>Heterobranchia</taxon>
        <taxon>Euthyneura</taxon>
        <taxon>Panpulmonata</taxon>
        <taxon>Eupulmonata</taxon>
        <taxon>Stylommatophora</taxon>
        <taxon>Helicina</taxon>
        <taxon>Arionoidea</taxon>
        <taxon>Arionidae</taxon>
        <taxon>Arion</taxon>
    </lineage>
</organism>
<feature type="region of interest" description="Disordered" evidence="2">
    <location>
        <begin position="1"/>
        <end position="102"/>
    </location>
</feature>